<dbReference type="Proteomes" id="UP000187203">
    <property type="component" value="Unassembled WGS sequence"/>
</dbReference>
<accession>A0A1R3HIB3</accession>
<keyword evidence="3" id="KW-1185">Reference proteome</keyword>
<organism evidence="2 3">
    <name type="scientific">Corchorus olitorius</name>
    <dbReference type="NCBI Taxonomy" id="93759"/>
    <lineage>
        <taxon>Eukaryota</taxon>
        <taxon>Viridiplantae</taxon>
        <taxon>Streptophyta</taxon>
        <taxon>Embryophyta</taxon>
        <taxon>Tracheophyta</taxon>
        <taxon>Spermatophyta</taxon>
        <taxon>Magnoliopsida</taxon>
        <taxon>eudicotyledons</taxon>
        <taxon>Gunneridae</taxon>
        <taxon>Pentapetalae</taxon>
        <taxon>rosids</taxon>
        <taxon>malvids</taxon>
        <taxon>Malvales</taxon>
        <taxon>Malvaceae</taxon>
        <taxon>Grewioideae</taxon>
        <taxon>Apeibeae</taxon>
        <taxon>Corchorus</taxon>
    </lineage>
</organism>
<evidence type="ECO:0008006" key="4">
    <source>
        <dbReference type="Google" id="ProtNLM"/>
    </source>
</evidence>
<evidence type="ECO:0000256" key="1">
    <source>
        <dbReference type="SAM" id="MobiDB-lite"/>
    </source>
</evidence>
<evidence type="ECO:0000313" key="3">
    <source>
        <dbReference type="Proteomes" id="UP000187203"/>
    </source>
</evidence>
<name>A0A1R3HIB3_9ROSI</name>
<protein>
    <recommendedName>
        <fullName evidence="4">No apical meristem (NAM) protein</fullName>
    </recommendedName>
</protein>
<proteinExistence type="predicted"/>
<dbReference type="EMBL" id="AWUE01020042">
    <property type="protein sequence ID" value="OMO70096.1"/>
    <property type="molecule type" value="Genomic_DNA"/>
</dbReference>
<comment type="caution">
    <text evidence="2">The sequence shown here is derived from an EMBL/GenBank/DDBJ whole genome shotgun (WGS) entry which is preliminary data.</text>
</comment>
<dbReference type="AlphaFoldDB" id="A0A1R3HIB3"/>
<reference evidence="3" key="1">
    <citation type="submission" date="2013-09" db="EMBL/GenBank/DDBJ databases">
        <title>Corchorus olitorius genome sequencing.</title>
        <authorList>
            <person name="Alam M."/>
            <person name="Haque M.S."/>
            <person name="Islam M.S."/>
            <person name="Emdad E.M."/>
            <person name="Islam M.M."/>
            <person name="Ahmed B."/>
            <person name="Halim A."/>
            <person name="Hossen Q.M.M."/>
            <person name="Hossain M.Z."/>
            <person name="Ahmed R."/>
            <person name="Khan M.M."/>
            <person name="Islam R."/>
            <person name="Rashid M.M."/>
            <person name="Khan S.A."/>
            <person name="Rahman M.S."/>
            <person name="Alam M."/>
            <person name="Yahiya A.S."/>
            <person name="Khan M.S."/>
            <person name="Azam M.S."/>
            <person name="Haque T."/>
            <person name="Lashkar M.Z.H."/>
            <person name="Akhand A.I."/>
            <person name="Morshed G."/>
            <person name="Roy S."/>
            <person name="Uddin K.S."/>
            <person name="Rabeya T."/>
            <person name="Hossain A.S."/>
            <person name="Chowdhury A."/>
            <person name="Snigdha A.R."/>
            <person name="Mortoza M.S."/>
            <person name="Matin S.A."/>
            <person name="Hoque S.M.E."/>
            <person name="Islam M.K."/>
            <person name="Roy D.K."/>
            <person name="Haider R."/>
            <person name="Moosa M.M."/>
            <person name="Elias S.M."/>
            <person name="Hasan A.M."/>
            <person name="Jahan S."/>
            <person name="Shafiuddin M."/>
            <person name="Mahmood N."/>
            <person name="Shommy N.S."/>
        </authorList>
    </citation>
    <scope>NUCLEOTIDE SEQUENCE [LARGE SCALE GENOMIC DNA]</scope>
    <source>
        <strain evidence="3">cv. O-4</strain>
    </source>
</reference>
<feature type="region of interest" description="Disordered" evidence="1">
    <location>
        <begin position="64"/>
        <end position="93"/>
    </location>
</feature>
<sequence>MLKKSGSRIDRVAGCGCWLNQSFKKIKNSGGKLLGFDKSFTFTYKGLSEYVICEIKNKDAVDKKRKGGHADIDDDDDGGMPITKKPQQGDGLMVQPEFNTLNDINEAMNSANACDWKEFSSELEDLSSVPDTYMVCAAEECNNSTTGSSSFPTTSYAVNSGGYGEPYYGQENQMNHNEENNHNFGGFGHQGTNNSLMNITQNRINSCCPQANPDATILFSPQSCQWRSPNMKSAILNLSSSGPVKKAIGKGFGHQGTNNPLMNITQSRINSCCPQANPDATILFSPQVDGHEAFDQPFNNGSVCLALNDINEAMNLKEASANACDWKDFSSELEDLLSVPATDMVCATGDECNTSTTGSTSFPTTTYAVNSGGYNGEPYCGQENQMNYYNEENNDHNFGGFGHQENNNPLIKSCCPQGDGDATIEAFGELEFTTNGSVSFTVNDNNEGINLEASADACDWNNFFYELEDFSDLEELLNECT</sequence>
<dbReference type="STRING" id="93759.A0A1R3HIB3"/>
<evidence type="ECO:0000313" key="2">
    <source>
        <dbReference type="EMBL" id="OMO70096.1"/>
    </source>
</evidence>
<gene>
    <name evidence="2" type="ORF">COLO4_28766</name>
</gene>